<dbReference type="PANTHER" id="PTHR46118">
    <property type="entry name" value="PROTEIN ABHD11"/>
    <property type="match status" value="1"/>
</dbReference>
<dbReference type="AlphaFoldDB" id="A0A846Y8F6"/>
<name>A0A846Y8F6_9NOCA</name>
<feature type="domain" description="AB hydrolase-1" evidence="3">
    <location>
        <begin position="1"/>
        <end position="230"/>
    </location>
</feature>
<protein>
    <submittedName>
        <fullName evidence="4">Alpha/beta hydrolase</fullName>
    </submittedName>
</protein>
<dbReference type="PANTHER" id="PTHR46118:SF4">
    <property type="entry name" value="PROTEIN ABHD11"/>
    <property type="match status" value="1"/>
</dbReference>
<proteinExistence type="predicted"/>
<feature type="compositionally biased region" description="Polar residues" evidence="2">
    <location>
        <begin position="33"/>
        <end position="43"/>
    </location>
</feature>
<evidence type="ECO:0000256" key="1">
    <source>
        <dbReference type="ARBA" id="ARBA00022801"/>
    </source>
</evidence>
<dbReference type="InterPro" id="IPR000639">
    <property type="entry name" value="Epox_hydrolase-like"/>
</dbReference>
<feature type="region of interest" description="Disordered" evidence="2">
    <location>
        <begin position="23"/>
        <end position="43"/>
    </location>
</feature>
<dbReference type="GO" id="GO:0016787">
    <property type="term" value="F:hydrolase activity"/>
    <property type="evidence" value="ECO:0007669"/>
    <property type="project" value="UniProtKB-KW"/>
</dbReference>
<dbReference type="InterPro" id="IPR000073">
    <property type="entry name" value="AB_hydrolase_1"/>
</dbReference>
<evidence type="ECO:0000313" key="4">
    <source>
        <dbReference type="EMBL" id="NKY53009.1"/>
    </source>
</evidence>
<dbReference type="PRINTS" id="PR00111">
    <property type="entry name" value="ABHYDROLASE"/>
</dbReference>
<organism evidence="4 5">
    <name type="scientific">Nocardia vermiculata</name>
    <dbReference type="NCBI Taxonomy" id="257274"/>
    <lineage>
        <taxon>Bacteria</taxon>
        <taxon>Bacillati</taxon>
        <taxon>Actinomycetota</taxon>
        <taxon>Actinomycetes</taxon>
        <taxon>Mycobacteriales</taxon>
        <taxon>Nocardiaceae</taxon>
        <taxon>Nocardia</taxon>
    </lineage>
</organism>
<dbReference type="EMBL" id="JAAXOP010000015">
    <property type="protein sequence ID" value="NKY53009.1"/>
    <property type="molecule type" value="Genomic_DNA"/>
</dbReference>
<sequence length="243" mass="26572">MLHGTFGRGSNFARLGRDLSPGARVIAPDQRGHGNSSHSDSYSNADFVTDAAELIRHLDLGPVVVLGHSRGGITAYHLAAQHPDLVAALIIEDVGPVMRSPEIEHPVLDVRDWPATGATEEQLADALRAKGIPDPGFFMQSAEPTANGHWRLLFDWNEMMDVQVSGIGDWWDKWLSSTCPALVLRGEHSTLLPEPLAREMVTRRSNARLVQFPDAAHWIHDDDPEGVAEVVAGFLRELDNGAD</sequence>
<accession>A0A846Y8F6</accession>
<reference evidence="4 5" key="1">
    <citation type="submission" date="2020-04" db="EMBL/GenBank/DDBJ databases">
        <title>MicrobeNet Type strains.</title>
        <authorList>
            <person name="Nicholson A.C."/>
        </authorList>
    </citation>
    <scope>NUCLEOTIDE SEQUENCE [LARGE SCALE GENOMIC DNA]</scope>
    <source>
        <strain evidence="4 5">JCM 12354</strain>
    </source>
</reference>
<dbReference type="Pfam" id="PF12697">
    <property type="entry name" value="Abhydrolase_6"/>
    <property type="match status" value="1"/>
</dbReference>
<dbReference type="SUPFAM" id="SSF53474">
    <property type="entry name" value="alpha/beta-Hydrolases"/>
    <property type="match status" value="1"/>
</dbReference>
<evidence type="ECO:0000256" key="2">
    <source>
        <dbReference type="SAM" id="MobiDB-lite"/>
    </source>
</evidence>
<dbReference type="PRINTS" id="PR00412">
    <property type="entry name" value="EPOXHYDRLASE"/>
</dbReference>
<gene>
    <name evidence="4" type="ORF">HGA08_22655</name>
</gene>
<keyword evidence="1 4" id="KW-0378">Hydrolase</keyword>
<evidence type="ECO:0000259" key="3">
    <source>
        <dbReference type="Pfam" id="PF12697"/>
    </source>
</evidence>
<keyword evidence="5" id="KW-1185">Reference proteome</keyword>
<evidence type="ECO:0000313" key="5">
    <source>
        <dbReference type="Proteomes" id="UP000565711"/>
    </source>
</evidence>
<dbReference type="Gene3D" id="3.40.50.1820">
    <property type="entry name" value="alpha/beta hydrolase"/>
    <property type="match status" value="1"/>
</dbReference>
<dbReference type="Proteomes" id="UP000565711">
    <property type="component" value="Unassembled WGS sequence"/>
</dbReference>
<dbReference type="InterPro" id="IPR029058">
    <property type="entry name" value="AB_hydrolase_fold"/>
</dbReference>
<comment type="caution">
    <text evidence="4">The sequence shown here is derived from an EMBL/GenBank/DDBJ whole genome shotgun (WGS) entry which is preliminary data.</text>
</comment>